<dbReference type="EMBL" id="PGFS01000001">
    <property type="protein sequence ID" value="MDH4571700.1"/>
    <property type="molecule type" value="Genomic_DNA"/>
</dbReference>
<evidence type="ECO:0000313" key="2">
    <source>
        <dbReference type="Proteomes" id="UP001162135"/>
    </source>
</evidence>
<evidence type="ECO:0000313" key="1">
    <source>
        <dbReference type="EMBL" id="MDH4571700.1"/>
    </source>
</evidence>
<sequence length="63" mass="7271">MILQTNERYLATPGRIVKTLAEAELERVTRAMPAGGRVKLMERMSRFESCEPYHDFMKRLLAG</sequence>
<reference evidence="1" key="1">
    <citation type="journal article" date="2015" name="Antonie Van Leeuwenhoek">
        <title>Comparative 16S rRNA signatures and multilocus sequence analysis for the genus Salinicola and description of Salinicola acroporae sp. nov., isolated from coral Acropora digitifera.</title>
        <authorList>
            <person name="Lepcha R.T."/>
            <person name="Poddar A."/>
            <person name="Schumann P."/>
            <person name="Das S.K."/>
        </authorList>
    </citation>
    <scope>NUCLEOTIDE SEQUENCE</scope>
    <source>
        <strain evidence="1">S4-41</strain>
    </source>
</reference>
<reference evidence="1" key="2">
    <citation type="submission" date="2017-11" db="EMBL/GenBank/DDBJ databases">
        <authorList>
            <person name="Das S.K."/>
        </authorList>
    </citation>
    <scope>NUCLEOTIDE SEQUENCE</scope>
    <source>
        <strain evidence="1">S4-41</strain>
    </source>
</reference>
<proteinExistence type="predicted"/>
<comment type="caution">
    <text evidence="1">The sequence shown here is derived from an EMBL/GenBank/DDBJ whole genome shotgun (WGS) entry which is preliminary data.</text>
</comment>
<name>A0ABT6I306_9GAMM</name>
<organism evidence="1 2">
    <name type="scientific">Salinicola acroporae</name>
    <dbReference type="NCBI Taxonomy" id="1541440"/>
    <lineage>
        <taxon>Bacteria</taxon>
        <taxon>Pseudomonadati</taxon>
        <taxon>Pseudomonadota</taxon>
        <taxon>Gammaproteobacteria</taxon>
        <taxon>Oceanospirillales</taxon>
        <taxon>Halomonadaceae</taxon>
        <taxon>Salinicola</taxon>
    </lineage>
</organism>
<gene>
    <name evidence="1" type="ORF">CUR86_03930</name>
</gene>
<protein>
    <submittedName>
        <fullName evidence="1">Uncharacterized protein</fullName>
    </submittedName>
</protein>
<keyword evidence="2" id="KW-1185">Reference proteome</keyword>
<accession>A0ABT6I306</accession>
<dbReference type="Proteomes" id="UP001162135">
    <property type="component" value="Unassembled WGS sequence"/>
</dbReference>